<feature type="compositionally biased region" description="Polar residues" evidence="1">
    <location>
        <begin position="1"/>
        <end position="14"/>
    </location>
</feature>
<sequence length="462" mass="51790">MPSGRKTNLSKALISSSGSSESGSDNAGSSTGRATPPTTGEEDSSSSSSFGPHTPIYNNPRCHARQFWMTASCGSLVNLIGYAFRHGRVASLIHLTKMLYNEPTICGFEAPLRGLLFAAFHYRLNRRLLADLAACALPLEPIVRTSALLESLLLMLQNEQLTYEIEPITNWADGQEIKRESSHKVDPVLAIFHGYVALQRIRELTKLQADPEMLSDTITDDERSFREVALRKHMALARKSLKACLCVPGVAGDVFLQMGLQYEQIDDEFDFEKILKLYIKRNPAHLTGFLFYCQLLRARRDADSSIRRLTCIRKILTMSPADGLALEYAETILKLGEAADTQDVAERLATYLDHWERRTCLRGWRLLGATLLSARKYEKSVEIMNNREFWWVYHFPENVSVCDCVTLAKALVVSLLTDIGHSYVRAIRSAAIAKDDGRLEHALKVAADPQNFRLDMFVAPTC</sequence>
<reference evidence="2 3" key="1">
    <citation type="journal article" date="2017" name="Gigascience">
        <title>Draft genome of the honey bee ectoparasitic mite, Tropilaelaps mercedesae, is shaped by the parasitic life history.</title>
        <authorList>
            <person name="Dong X."/>
            <person name="Armstrong S.D."/>
            <person name="Xia D."/>
            <person name="Makepeace B.L."/>
            <person name="Darby A.C."/>
            <person name="Kadowaki T."/>
        </authorList>
    </citation>
    <scope>NUCLEOTIDE SEQUENCE [LARGE SCALE GENOMIC DNA]</scope>
    <source>
        <strain evidence="2">Wuxi-XJTLU</strain>
    </source>
</reference>
<dbReference type="InParanoid" id="A0A1V9XIW5"/>
<dbReference type="Proteomes" id="UP000192247">
    <property type="component" value="Unassembled WGS sequence"/>
</dbReference>
<dbReference type="EMBL" id="MNPL01009914">
    <property type="protein sequence ID" value="OQR73457.1"/>
    <property type="molecule type" value="Genomic_DNA"/>
</dbReference>
<dbReference type="OrthoDB" id="6509066at2759"/>
<proteinExistence type="predicted"/>
<evidence type="ECO:0000256" key="1">
    <source>
        <dbReference type="SAM" id="MobiDB-lite"/>
    </source>
</evidence>
<organism evidence="2 3">
    <name type="scientific">Tropilaelaps mercedesae</name>
    <dbReference type="NCBI Taxonomy" id="418985"/>
    <lineage>
        <taxon>Eukaryota</taxon>
        <taxon>Metazoa</taxon>
        <taxon>Ecdysozoa</taxon>
        <taxon>Arthropoda</taxon>
        <taxon>Chelicerata</taxon>
        <taxon>Arachnida</taxon>
        <taxon>Acari</taxon>
        <taxon>Parasitiformes</taxon>
        <taxon>Mesostigmata</taxon>
        <taxon>Gamasina</taxon>
        <taxon>Dermanyssoidea</taxon>
        <taxon>Laelapidae</taxon>
        <taxon>Tropilaelaps</taxon>
    </lineage>
</organism>
<evidence type="ECO:0000313" key="2">
    <source>
        <dbReference type="EMBL" id="OQR73457.1"/>
    </source>
</evidence>
<feature type="region of interest" description="Disordered" evidence="1">
    <location>
        <begin position="1"/>
        <end position="52"/>
    </location>
</feature>
<accession>A0A1V9XIW5</accession>
<protein>
    <submittedName>
        <fullName evidence="2">Uncharacterized protein</fullName>
    </submittedName>
</protein>
<feature type="compositionally biased region" description="Low complexity" evidence="1">
    <location>
        <begin position="15"/>
        <end position="30"/>
    </location>
</feature>
<comment type="caution">
    <text evidence="2">The sequence shown here is derived from an EMBL/GenBank/DDBJ whole genome shotgun (WGS) entry which is preliminary data.</text>
</comment>
<name>A0A1V9XIW5_9ACAR</name>
<keyword evidence="3" id="KW-1185">Reference proteome</keyword>
<dbReference type="GO" id="GO:0006360">
    <property type="term" value="P:transcription by RNA polymerase I"/>
    <property type="evidence" value="ECO:0007669"/>
    <property type="project" value="InterPro"/>
</dbReference>
<dbReference type="Pfam" id="PF14929">
    <property type="entry name" value="TAF1_subA"/>
    <property type="match status" value="1"/>
</dbReference>
<dbReference type="InterPro" id="IPR052669">
    <property type="entry name" value="SL1/TIF-IB_Component"/>
</dbReference>
<dbReference type="AlphaFoldDB" id="A0A1V9XIW5"/>
<dbReference type="PANTHER" id="PTHR32122">
    <property type="entry name" value="TATA BOX-BINDING PROTEIN ASSOCIATED FACTOR RNA POLYMERASE I SUBUNIT A"/>
    <property type="match status" value="1"/>
</dbReference>
<dbReference type="InterPro" id="IPR039495">
    <property type="entry name" value="TAF1A"/>
</dbReference>
<dbReference type="GO" id="GO:0000120">
    <property type="term" value="C:RNA polymerase I transcription regulator complex"/>
    <property type="evidence" value="ECO:0007669"/>
    <property type="project" value="InterPro"/>
</dbReference>
<gene>
    <name evidence="2" type="ORF">BIW11_09721</name>
</gene>
<evidence type="ECO:0000313" key="3">
    <source>
        <dbReference type="Proteomes" id="UP000192247"/>
    </source>
</evidence>
<dbReference type="PANTHER" id="PTHR32122:SF1">
    <property type="entry name" value="TATA BOX-BINDING PROTEIN-ASSOCIATED FACTOR RNA POLYMERASE I SUBUNIT A"/>
    <property type="match status" value="1"/>
</dbReference>